<organism evidence="3 4">
    <name type="scientific">Perkinsus olseni</name>
    <name type="common">Perkinsus atlanticus</name>
    <dbReference type="NCBI Taxonomy" id="32597"/>
    <lineage>
        <taxon>Eukaryota</taxon>
        <taxon>Sar</taxon>
        <taxon>Alveolata</taxon>
        <taxon>Perkinsozoa</taxon>
        <taxon>Perkinsea</taxon>
        <taxon>Perkinsida</taxon>
        <taxon>Perkinsidae</taxon>
        <taxon>Perkinsus</taxon>
    </lineage>
</organism>
<sequence length="487" mass="55317">MLFSSLLLSSAVLVVLGKKYEYDPVMCDLENDKDGQPFDDTICLVKDPDTNSRQMLLIAGLKKRAPTQGTVVQLDITKPGRGGPNSKRLSLSSIPNDTFSYHGEEFRNGPHHINGKSDLKFLYLKRRRGGGEKQVFLKKVEPVGLGDDRVKRNGTFVSVTGDVKLERFSNLVTFDWRISYKNQNGEWSSPSITYADQYIVKSVLGNFHGTFYDLPFFDTGYKEHIIMLATYLGKTIVLKKRVVFDSVLCDKKHELLGELYDDRICIVDFNGGTEVLLVEGLRTGHITASVLPTNNTGQKDIKLFTLPAGAYRRYLLGQGPHEIDLRVSTVAFNSEMITGKKANLDRVQEVFATDDRVTSDEDLRSGREFVWTDGNVKVEQKSRHKTFYSEKREDGNWTQMVEMQRWEYILSVPGLPFKGTFYGFNSDGRGRAIMLGRHDGRTVFLALQQQQQLQQPSEQTEESLMPRKGSKRRSSVRKLKRVRVTDL</sequence>
<evidence type="ECO:0000313" key="3">
    <source>
        <dbReference type="EMBL" id="KAF4659131.1"/>
    </source>
</evidence>
<feature type="compositionally biased region" description="Basic residues" evidence="1">
    <location>
        <begin position="468"/>
        <end position="478"/>
    </location>
</feature>
<feature type="region of interest" description="Disordered" evidence="1">
    <location>
        <begin position="452"/>
        <end position="478"/>
    </location>
</feature>
<dbReference type="Proteomes" id="UP000572268">
    <property type="component" value="Unassembled WGS sequence"/>
</dbReference>
<dbReference type="AlphaFoldDB" id="A0A7J6LJR7"/>
<keyword evidence="2" id="KW-0732">Signal</keyword>
<proteinExistence type="predicted"/>
<comment type="caution">
    <text evidence="3">The sequence shown here is derived from an EMBL/GenBank/DDBJ whole genome shotgun (WGS) entry which is preliminary data.</text>
</comment>
<gene>
    <name evidence="3" type="ORF">FOL46_006711</name>
</gene>
<name>A0A7J6LJR7_PEROL</name>
<evidence type="ECO:0000256" key="2">
    <source>
        <dbReference type="SAM" id="SignalP"/>
    </source>
</evidence>
<feature type="signal peptide" evidence="2">
    <location>
        <begin position="1"/>
        <end position="17"/>
    </location>
</feature>
<reference evidence="3 4" key="1">
    <citation type="submission" date="2020-04" db="EMBL/GenBank/DDBJ databases">
        <title>Perkinsus olseni comparative genomics.</title>
        <authorList>
            <person name="Bogema D.R."/>
        </authorList>
    </citation>
    <scope>NUCLEOTIDE SEQUENCE [LARGE SCALE GENOMIC DNA]</scope>
    <source>
        <strain evidence="3">ATCC PRA-31</strain>
    </source>
</reference>
<evidence type="ECO:0000256" key="1">
    <source>
        <dbReference type="SAM" id="MobiDB-lite"/>
    </source>
</evidence>
<accession>A0A7J6LJR7</accession>
<feature type="chain" id="PRO_5029822366" evidence="2">
    <location>
        <begin position="18"/>
        <end position="487"/>
    </location>
</feature>
<protein>
    <submittedName>
        <fullName evidence="3">Uncharacterized protein</fullName>
    </submittedName>
</protein>
<dbReference type="EMBL" id="JABANN010000444">
    <property type="protein sequence ID" value="KAF4659131.1"/>
    <property type="molecule type" value="Genomic_DNA"/>
</dbReference>
<evidence type="ECO:0000313" key="4">
    <source>
        <dbReference type="Proteomes" id="UP000572268"/>
    </source>
</evidence>